<accession>A0A3S9Y8Z8</accession>
<organism evidence="3 4">
    <name type="scientific">Streptomyces lydicus</name>
    <dbReference type="NCBI Taxonomy" id="47763"/>
    <lineage>
        <taxon>Bacteria</taxon>
        <taxon>Bacillati</taxon>
        <taxon>Actinomycetota</taxon>
        <taxon>Actinomycetes</taxon>
        <taxon>Kitasatosporales</taxon>
        <taxon>Streptomycetaceae</taxon>
        <taxon>Streptomyces</taxon>
    </lineage>
</organism>
<gene>
    <name evidence="3" type="ORF">DDE74_11255</name>
</gene>
<evidence type="ECO:0000256" key="1">
    <source>
        <dbReference type="SAM" id="MobiDB-lite"/>
    </source>
</evidence>
<evidence type="ECO:0000256" key="2">
    <source>
        <dbReference type="SAM" id="Phobius"/>
    </source>
</evidence>
<keyword evidence="2" id="KW-0472">Membrane</keyword>
<feature type="region of interest" description="Disordered" evidence="1">
    <location>
        <begin position="317"/>
        <end position="352"/>
    </location>
</feature>
<feature type="transmembrane region" description="Helical" evidence="2">
    <location>
        <begin position="48"/>
        <end position="67"/>
    </location>
</feature>
<feature type="transmembrane region" description="Helical" evidence="2">
    <location>
        <begin position="115"/>
        <end position="133"/>
    </location>
</feature>
<evidence type="ECO:0008006" key="5">
    <source>
        <dbReference type="Google" id="ProtNLM"/>
    </source>
</evidence>
<dbReference type="RefSeq" id="WP_127150501.1">
    <property type="nucleotide sequence ID" value="NZ_CP029042.1"/>
</dbReference>
<feature type="compositionally biased region" description="Basic and acidic residues" evidence="1">
    <location>
        <begin position="383"/>
        <end position="402"/>
    </location>
</feature>
<protein>
    <recommendedName>
        <fullName evidence="5">DUF2637 domain-containing protein</fullName>
    </recommendedName>
</protein>
<reference evidence="3 4" key="1">
    <citation type="submission" date="2018-04" db="EMBL/GenBank/DDBJ databases">
        <title>Complete genome sequences of Streptomyces lydicus strain WYEC and characterization of antagonistic properties of biological control agents.</title>
        <authorList>
            <person name="Mariita R.M."/>
            <person name="Sello J.K."/>
        </authorList>
    </citation>
    <scope>NUCLEOTIDE SEQUENCE [LARGE SCALE GENOMIC DNA]</scope>
    <source>
        <strain evidence="3 4">WYEC 108</strain>
    </source>
</reference>
<feature type="transmembrane region" description="Helical" evidence="2">
    <location>
        <begin position="15"/>
        <end position="36"/>
    </location>
</feature>
<evidence type="ECO:0000313" key="4">
    <source>
        <dbReference type="Proteomes" id="UP000275579"/>
    </source>
</evidence>
<feature type="region of interest" description="Disordered" evidence="1">
    <location>
        <begin position="375"/>
        <end position="402"/>
    </location>
</feature>
<feature type="region of interest" description="Disordered" evidence="1">
    <location>
        <begin position="557"/>
        <end position="578"/>
    </location>
</feature>
<name>A0A3S9Y8Z8_9ACTN</name>
<evidence type="ECO:0000313" key="3">
    <source>
        <dbReference type="EMBL" id="AZS71451.1"/>
    </source>
</evidence>
<feature type="transmembrane region" description="Helical" evidence="2">
    <location>
        <begin position="79"/>
        <end position="103"/>
    </location>
</feature>
<feature type="compositionally biased region" description="Low complexity" evidence="1">
    <location>
        <begin position="557"/>
        <end position="568"/>
    </location>
</feature>
<dbReference type="Proteomes" id="UP000275579">
    <property type="component" value="Chromosome"/>
</dbReference>
<sequence length="578" mass="62420">MIATLSRLLPDGPSWLSWAAPLATALIAVVVALWGVRRLRGSSWLAGIGPQAVVALGGVAVSVYGLWGFATETVHLPRLLAVAFISVFDAAEMTLLVMLYRAADPAVGWTRELHLMHRTAWTLVGFSGAMNAVHAPNWWARPVLAAVPALAAWLIELQLRSKLHAPKQGDEEDVRPGPARLVALLWQHAWSGLFALLGLDARTSSSAIARAAMAQRAALRVYRLRLALENTPAAGTPRSARRVQRRRERLRGRAQKALDRADVATDPGQSLALVRRLAALTRAEEVALLDYSDAPAVLELIEDLAVTPGVQRIESSALAEQAEDARQRAEAARREADDARQEAEAARKRAEDALTAAREELTRAEAARDAALEVQGGAATEVADARQRAEDARQAEQDARQRAEAILKDAEGKAERLRRDAEAALEKVKTATTNQRQHLDALLGKAQEAEGLAQDRQTALGEVNRQIQEATLLRDRLRGDLAALSPQTPDGANGGEGPVYKSPAKEQGWQHYLHTLTTSEGRAEPTAADLADRFGVDSGNARNWLRDFRSARAAQLAAHPPRTAAHHAVNGSTPAAIS</sequence>
<dbReference type="EMBL" id="CP029042">
    <property type="protein sequence ID" value="AZS71451.1"/>
    <property type="molecule type" value="Genomic_DNA"/>
</dbReference>
<keyword evidence="2" id="KW-1133">Transmembrane helix</keyword>
<proteinExistence type="predicted"/>
<dbReference type="AlphaFoldDB" id="A0A3S9Y8Z8"/>
<keyword evidence="2" id="KW-0812">Transmembrane</keyword>
<feature type="compositionally biased region" description="Basic and acidic residues" evidence="1">
    <location>
        <begin position="323"/>
        <end position="352"/>
    </location>
</feature>
<feature type="region of interest" description="Disordered" evidence="1">
    <location>
        <begin position="483"/>
        <end position="503"/>
    </location>
</feature>